<dbReference type="AlphaFoldDB" id="A0ABD2VJF8"/>
<name>A0ABD2VJF8_9SOLN</name>
<gene>
    <name evidence="2" type="ORF">AABB24_000728</name>
</gene>
<evidence type="ECO:0000313" key="3">
    <source>
        <dbReference type="Proteomes" id="UP001627284"/>
    </source>
</evidence>
<evidence type="ECO:0000313" key="2">
    <source>
        <dbReference type="EMBL" id="KAL3380232.1"/>
    </source>
</evidence>
<protein>
    <submittedName>
        <fullName evidence="2">Uncharacterized protein</fullName>
    </submittedName>
</protein>
<dbReference type="PANTHER" id="PTHR33472:SF28">
    <property type="entry name" value="BROMO AND FHA DOMAIN-CONTAINING PROTEIN DDB_G0267958"/>
    <property type="match status" value="1"/>
</dbReference>
<dbReference type="EMBL" id="JBJKTR010000001">
    <property type="protein sequence ID" value="KAL3380232.1"/>
    <property type="molecule type" value="Genomic_DNA"/>
</dbReference>
<feature type="region of interest" description="Disordered" evidence="1">
    <location>
        <begin position="147"/>
        <end position="172"/>
    </location>
</feature>
<dbReference type="PANTHER" id="PTHR33472">
    <property type="entry name" value="OS01G0106600 PROTEIN"/>
    <property type="match status" value="1"/>
</dbReference>
<feature type="region of interest" description="Disordered" evidence="1">
    <location>
        <begin position="53"/>
        <end position="73"/>
    </location>
</feature>
<organism evidence="2 3">
    <name type="scientific">Solanum stoloniferum</name>
    <dbReference type="NCBI Taxonomy" id="62892"/>
    <lineage>
        <taxon>Eukaryota</taxon>
        <taxon>Viridiplantae</taxon>
        <taxon>Streptophyta</taxon>
        <taxon>Embryophyta</taxon>
        <taxon>Tracheophyta</taxon>
        <taxon>Spermatophyta</taxon>
        <taxon>Magnoliopsida</taxon>
        <taxon>eudicotyledons</taxon>
        <taxon>Gunneridae</taxon>
        <taxon>Pentapetalae</taxon>
        <taxon>asterids</taxon>
        <taxon>lamiids</taxon>
        <taxon>Solanales</taxon>
        <taxon>Solanaceae</taxon>
        <taxon>Solanoideae</taxon>
        <taxon>Solaneae</taxon>
        <taxon>Solanum</taxon>
    </lineage>
</organism>
<dbReference type="Proteomes" id="UP001627284">
    <property type="component" value="Unassembled WGS sequence"/>
</dbReference>
<evidence type="ECO:0000256" key="1">
    <source>
        <dbReference type="SAM" id="MobiDB-lite"/>
    </source>
</evidence>
<reference evidence="2 3" key="1">
    <citation type="submission" date="2024-05" db="EMBL/GenBank/DDBJ databases">
        <title>De novo assembly of an allotetraploid wild potato.</title>
        <authorList>
            <person name="Hosaka A.J."/>
        </authorList>
    </citation>
    <scope>NUCLEOTIDE SEQUENCE [LARGE SCALE GENOMIC DNA]</scope>
    <source>
        <tissue evidence="2">Young leaves</tissue>
    </source>
</reference>
<comment type="caution">
    <text evidence="2">The sequence shown here is derived from an EMBL/GenBank/DDBJ whole genome shotgun (WGS) entry which is preliminary data.</text>
</comment>
<accession>A0ABD2VJF8</accession>
<proteinExistence type="predicted"/>
<sequence>MYSLKNYNKSTFSLLIMADSNYVDREKQKQADNDIKDMISSLTKRLTGLQRVHKATSGGDSGQNLQGDDEDDHGTRIITLAGTNVGASMRGEMDEKAGIEGVSPGENEALKTYVNSNFQSINNSIMMGGSYCTNDPGVHLDITDHVDEQVPKPQGYKNKKGKKSDHHYEHSE</sequence>
<keyword evidence="3" id="KW-1185">Reference proteome</keyword>